<dbReference type="AlphaFoldDB" id="A0AAU7U3A5"/>
<evidence type="ECO:0000313" key="1">
    <source>
        <dbReference type="EMBL" id="XBV47464.1"/>
    </source>
</evidence>
<proteinExistence type="predicted"/>
<protein>
    <recommendedName>
        <fullName evidence="2">DUF721 domain-containing protein</fullName>
    </recommendedName>
</protein>
<geneLocation type="plasmid" evidence="1">
    <name>plasmindB</name>
</geneLocation>
<accession>A0AAU7U3A5</accession>
<gene>
    <name evidence="1" type="ORF">AAF463_24330</name>
</gene>
<reference evidence="1" key="1">
    <citation type="submission" date="2024-06" db="EMBL/GenBank/DDBJ databases">
        <title>Multiomics insights into the TNT degradation mechanism by Pantoea sp. BJ2 isolated from an ammunition destruction site.</title>
        <authorList>
            <person name="Luo J."/>
        </authorList>
    </citation>
    <scope>NUCLEOTIDE SEQUENCE</scope>
    <source>
        <strain evidence="1">BJ2</strain>
        <plasmid evidence="1">plasmindB</plasmid>
    </source>
</reference>
<evidence type="ECO:0008006" key="2">
    <source>
        <dbReference type="Google" id="ProtNLM"/>
    </source>
</evidence>
<dbReference type="RefSeq" id="WP_350262489.1">
    <property type="nucleotide sequence ID" value="NZ_CP158294.1"/>
</dbReference>
<organism evidence="1">
    <name type="scientific">Pantoea sp. BJ2</name>
    <dbReference type="NCBI Taxonomy" id="3141322"/>
    <lineage>
        <taxon>Bacteria</taxon>
        <taxon>Pseudomonadati</taxon>
        <taxon>Pseudomonadota</taxon>
        <taxon>Gammaproteobacteria</taxon>
        <taxon>Enterobacterales</taxon>
        <taxon>Erwiniaceae</taxon>
        <taxon>Pantoea</taxon>
    </lineage>
</organism>
<sequence length="153" mass="16870">MAEKEPGPASLYELVVKNSAMGERLQALSLHAMLLNRIEKEIQCYLPGLARKRVKVANFNQGKLVLETGSQKEMLLLSTRKVALMKKLKPLLQGLCDIAFIVREDTGVKKTSAGARSLSPESAAMLEWVASLAPEGLSEALQRLARYKHNVPE</sequence>
<name>A0AAU7U3A5_9GAMM</name>
<keyword evidence="1" id="KW-0614">Plasmid</keyword>
<dbReference type="EMBL" id="CP158294">
    <property type="protein sequence ID" value="XBV47464.1"/>
    <property type="molecule type" value="Genomic_DNA"/>
</dbReference>